<feature type="domain" description="RRM" evidence="6">
    <location>
        <begin position="251"/>
        <end position="326"/>
    </location>
</feature>
<dbReference type="Pfam" id="PF11835">
    <property type="entry name" value="RRM_8"/>
    <property type="match status" value="1"/>
</dbReference>
<evidence type="ECO:0000256" key="2">
    <source>
        <dbReference type="ARBA" id="ARBA00022737"/>
    </source>
</evidence>
<dbReference type="EMBL" id="HBUF01178746">
    <property type="protein sequence ID" value="CAG6654699.1"/>
    <property type="molecule type" value="Transcribed_RNA"/>
</dbReference>
<dbReference type="PROSITE" id="PS50102">
    <property type="entry name" value="RRM"/>
    <property type="match status" value="2"/>
</dbReference>
<dbReference type="AlphaFoldDB" id="A0A8D9F8C3"/>
<dbReference type="GO" id="GO:0003723">
    <property type="term" value="F:RNA binding"/>
    <property type="evidence" value="ECO:0007669"/>
    <property type="project" value="UniProtKB-UniRule"/>
</dbReference>
<dbReference type="EMBL" id="HBUF01135313">
    <property type="protein sequence ID" value="CAG6645115.1"/>
    <property type="molecule type" value="Transcribed_RNA"/>
</dbReference>
<feature type="domain" description="RRM" evidence="6">
    <location>
        <begin position="47"/>
        <end position="124"/>
    </location>
</feature>
<dbReference type="EMBL" id="HBUF01365885">
    <property type="protein sequence ID" value="CAG6723537.1"/>
    <property type="molecule type" value="Transcribed_RNA"/>
</dbReference>
<organism evidence="7">
    <name type="scientific">Cacopsylla melanoneura</name>
    <dbReference type="NCBI Taxonomy" id="428564"/>
    <lineage>
        <taxon>Eukaryota</taxon>
        <taxon>Metazoa</taxon>
        <taxon>Ecdysozoa</taxon>
        <taxon>Arthropoda</taxon>
        <taxon>Hexapoda</taxon>
        <taxon>Insecta</taxon>
        <taxon>Pterygota</taxon>
        <taxon>Neoptera</taxon>
        <taxon>Paraneoptera</taxon>
        <taxon>Hemiptera</taxon>
        <taxon>Sternorrhyncha</taxon>
        <taxon>Psylloidea</taxon>
        <taxon>Psyllidae</taxon>
        <taxon>Psyllinae</taxon>
        <taxon>Cacopsylla</taxon>
    </lineage>
</organism>
<keyword evidence="7" id="KW-0687">Ribonucleoprotein</keyword>
<dbReference type="CDD" id="cd12694">
    <property type="entry name" value="RRM2_hnRNPL_like"/>
    <property type="match status" value="1"/>
</dbReference>
<feature type="region of interest" description="Disordered" evidence="5">
    <location>
        <begin position="139"/>
        <end position="184"/>
    </location>
</feature>
<name>A0A8D9F8C3_9HEMI</name>
<keyword evidence="1" id="KW-0597">Phosphoprotein</keyword>
<dbReference type="SUPFAM" id="SSF54928">
    <property type="entry name" value="RNA-binding domain, RBD"/>
    <property type="match status" value="3"/>
</dbReference>
<dbReference type="CDD" id="cd12427">
    <property type="entry name" value="RRM4_hnRNPL_like"/>
    <property type="match status" value="1"/>
</dbReference>
<dbReference type="GO" id="GO:1990904">
    <property type="term" value="C:ribonucleoprotein complex"/>
    <property type="evidence" value="ECO:0007669"/>
    <property type="project" value="UniProtKB-KW"/>
</dbReference>
<dbReference type="Pfam" id="PF13893">
    <property type="entry name" value="RRM_5"/>
    <property type="match status" value="1"/>
</dbReference>
<keyword evidence="3 4" id="KW-0694">RNA-binding</keyword>
<evidence type="ECO:0000256" key="4">
    <source>
        <dbReference type="PROSITE-ProRule" id="PRU00176"/>
    </source>
</evidence>
<evidence type="ECO:0000259" key="6">
    <source>
        <dbReference type="PROSITE" id="PS50102"/>
    </source>
</evidence>
<dbReference type="NCBIfam" id="TIGR01649">
    <property type="entry name" value="hnRNP-L_PTB"/>
    <property type="match status" value="1"/>
</dbReference>
<dbReference type="InterPro" id="IPR035979">
    <property type="entry name" value="RBD_domain_sf"/>
</dbReference>
<dbReference type="InterPro" id="IPR055204">
    <property type="entry name" value="HNRNPL_RRM"/>
</dbReference>
<evidence type="ECO:0000256" key="3">
    <source>
        <dbReference type="ARBA" id="ARBA00022884"/>
    </source>
</evidence>
<dbReference type="Gene3D" id="3.30.70.330">
    <property type="match status" value="3"/>
</dbReference>
<feature type="compositionally biased region" description="Basic and acidic residues" evidence="5">
    <location>
        <begin position="16"/>
        <end position="44"/>
    </location>
</feature>
<dbReference type="GO" id="GO:0005634">
    <property type="term" value="C:nucleus"/>
    <property type="evidence" value="ECO:0007669"/>
    <property type="project" value="InterPro"/>
</dbReference>
<dbReference type="SMART" id="SM00360">
    <property type="entry name" value="RRM"/>
    <property type="match status" value="3"/>
</dbReference>
<dbReference type="InterPro" id="IPR000504">
    <property type="entry name" value="RRM_dom"/>
</dbReference>
<protein>
    <submittedName>
        <fullName evidence="7">Heterogeneous nuclear ribonucleoprotein L</fullName>
    </submittedName>
</protein>
<keyword evidence="2" id="KW-0677">Repeat</keyword>
<feature type="region of interest" description="Disordered" evidence="5">
    <location>
        <begin position="1"/>
        <end position="44"/>
    </location>
</feature>
<dbReference type="InterPro" id="IPR021790">
    <property type="entry name" value="PTBP1-like_RRM2"/>
</dbReference>
<dbReference type="InterPro" id="IPR012677">
    <property type="entry name" value="Nucleotide-bd_a/b_plait_sf"/>
</dbReference>
<dbReference type="InterPro" id="IPR006536">
    <property type="entry name" value="HnRNP-L/PTB"/>
</dbReference>
<evidence type="ECO:0000256" key="1">
    <source>
        <dbReference type="ARBA" id="ARBA00022553"/>
    </source>
</evidence>
<feature type="compositionally biased region" description="Pro residues" evidence="5">
    <location>
        <begin position="152"/>
        <end position="161"/>
    </location>
</feature>
<dbReference type="FunFam" id="3.30.70.330:FF:000072">
    <property type="entry name" value="heterogeneous nuclear ribonucleoprotein L isoform X1"/>
    <property type="match status" value="1"/>
</dbReference>
<sequence>MMASNGDDWGNRSKRMKSEGGPRSKNHNNDYDEEPRRKRPENDKPNHILLFTIINPSYPITTDVLKQICQSSGNVVRIVVFKKNGVQAMIEFETLEDAVNAKETLNGADIYSGCCTLKIEFAKPTKLNVYKNDSESWDYTQPALGRTKDGPPSRPGPLLPEPPRHMGPNNSGPPAMPPNYRGGYPDDDYFGAPAPFEFERSYNSPVLEKFIGKRGMQGGPPSSPHGFRRPPLVANNPPMTPTGSGAPGGSCVLMVYELDPARVNPDKVFNLFCLYGNVAKIKFLKTKEGCCMVQMGDALSADRVIANLSKTTLSNGKRLAVAYSKQVYLSEVSHPYDLPDGTESFKDFTGSRKNRYMNPKMAMKNRIQAPSQLLHFFNAPPDITEEQLADVFNKADIAPAKAINIFPNRNSEDENKPASSSSGLIEFDELKDAVDAIMHCNHVPIQSESGKYPFMLKLCFSSARSVNSSSRRHRDYEEDVD</sequence>
<dbReference type="EMBL" id="HBUF01135312">
    <property type="protein sequence ID" value="CAG6645112.1"/>
    <property type="molecule type" value="Transcribed_RNA"/>
</dbReference>
<dbReference type="Pfam" id="PF22976">
    <property type="entry name" value="RRM_10"/>
    <property type="match status" value="1"/>
</dbReference>
<evidence type="ECO:0000256" key="5">
    <source>
        <dbReference type="SAM" id="MobiDB-lite"/>
    </source>
</evidence>
<evidence type="ECO:0000313" key="7">
    <source>
        <dbReference type="EMBL" id="CAG6780104.1"/>
    </source>
</evidence>
<reference evidence="7" key="1">
    <citation type="submission" date="2021-05" db="EMBL/GenBank/DDBJ databases">
        <authorList>
            <person name="Alioto T."/>
            <person name="Alioto T."/>
            <person name="Gomez Garrido J."/>
        </authorList>
    </citation>
    <scope>NUCLEOTIDE SEQUENCE</scope>
</reference>
<dbReference type="CDD" id="cd12424">
    <property type="entry name" value="RRM3_hnRNPL_like"/>
    <property type="match status" value="1"/>
</dbReference>
<proteinExistence type="predicted"/>
<accession>A0A8D9F8C3</accession>
<feature type="region of interest" description="Disordered" evidence="5">
    <location>
        <begin position="213"/>
        <end position="246"/>
    </location>
</feature>
<dbReference type="EMBL" id="HBUF01178745">
    <property type="protein sequence ID" value="CAG6654696.1"/>
    <property type="molecule type" value="Transcribed_RNA"/>
</dbReference>
<dbReference type="GO" id="GO:0006397">
    <property type="term" value="P:mRNA processing"/>
    <property type="evidence" value="ECO:0007669"/>
    <property type="project" value="InterPro"/>
</dbReference>
<dbReference type="EMBL" id="HBUF01616927">
    <property type="protein sequence ID" value="CAG6780104.1"/>
    <property type="molecule type" value="Transcribed_RNA"/>
</dbReference>
<dbReference type="PANTHER" id="PTHR15592">
    <property type="entry name" value="MATRIN 3/NUCLEAR PROTEIN 220-RELATED"/>
    <property type="match status" value="1"/>
</dbReference>